<feature type="region of interest" description="Disordered" evidence="1">
    <location>
        <begin position="549"/>
        <end position="644"/>
    </location>
</feature>
<proteinExistence type="predicted"/>
<organism evidence="3 4">
    <name type="scientific">Chlorella ohadii</name>
    <dbReference type="NCBI Taxonomy" id="2649997"/>
    <lineage>
        <taxon>Eukaryota</taxon>
        <taxon>Viridiplantae</taxon>
        <taxon>Chlorophyta</taxon>
        <taxon>core chlorophytes</taxon>
        <taxon>Trebouxiophyceae</taxon>
        <taxon>Chlorellales</taxon>
        <taxon>Chlorellaceae</taxon>
        <taxon>Chlorella clade</taxon>
        <taxon>Chlorella</taxon>
    </lineage>
</organism>
<name>A0AAD5DK33_9CHLO</name>
<gene>
    <name evidence="3" type="ORF">COHA_008307</name>
</gene>
<dbReference type="PANTHER" id="PTHR31596:SF1">
    <property type="entry name" value="T-CELL ACTIVATION INHIBITOR, MITOCHONDRIAL"/>
    <property type="match status" value="1"/>
</dbReference>
<feature type="compositionally biased region" description="Low complexity" evidence="1">
    <location>
        <begin position="564"/>
        <end position="578"/>
    </location>
</feature>
<feature type="domain" description="DUF4460" evidence="2">
    <location>
        <begin position="7"/>
        <end position="63"/>
    </location>
</feature>
<evidence type="ECO:0000259" key="2">
    <source>
        <dbReference type="Pfam" id="PF14687"/>
    </source>
</evidence>
<accession>A0AAD5DK33</accession>
<dbReference type="EMBL" id="JADXDR010000142">
    <property type="protein sequence ID" value="KAI7837819.1"/>
    <property type="molecule type" value="Genomic_DNA"/>
</dbReference>
<dbReference type="Proteomes" id="UP001205105">
    <property type="component" value="Unassembled WGS sequence"/>
</dbReference>
<protein>
    <recommendedName>
        <fullName evidence="2">DUF4460 domain-containing protein</fullName>
    </recommendedName>
</protein>
<dbReference type="PANTHER" id="PTHR31596">
    <property type="entry name" value="T-CELL ACTIVATION INHIBITOR, MITOCHONDRIAL"/>
    <property type="match status" value="1"/>
</dbReference>
<dbReference type="InterPro" id="IPR027986">
    <property type="entry name" value="TCAIM"/>
</dbReference>
<evidence type="ECO:0000313" key="4">
    <source>
        <dbReference type="Proteomes" id="UP001205105"/>
    </source>
</evidence>
<comment type="caution">
    <text evidence="3">The sequence shown here is derived from an EMBL/GenBank/DDBJ whole genome shotgun (WGS) entry which is preliminary data.</text>
</comment>
<reference evidence="3" key="1">
    <citation type="submission" date="2020-11" db="EMBL/GenBank/DDBJ databases">
        <title>Chlorella ohadii genome sequencing and assembly.</title>
        <authorList>
            <person name="Murik O."/>
            <person name="Treves H."/>
            <person name="Kedem I."/>
            <person name="Shotland Y."/>
            <person name="Kaplan A."/>
        </authorList>
    </citation>
    <scope>NUCLEOTIDE SEQUENCE</scope>
    <source>
        <strain evidence="3">1</strain>
    </source>
</reference>
<sequence>MDPATERKLVRAIVRQVHPDLFSAHPYERAKNTEALQALNAYADQLSQGLRPQPAKLTFYVRGGEGEGLTEVPAELPAYGSLGPLFFAFGLITQEELKEGFGTCGQGADDRDLAAWLRETVAEAVRTADQHDSLKRVIRDMRLALESRFKLGAIQVGGEFAISTAEQRRQIDALKALEGCLVGLDPQAVANFEGLNIRLYHPDSRPLGTVEYVDQDGAFNLRTQPITSFVADDGVLHIVADPSTMAGALPKLDLRRARLLARLGTVWQQRSRDLSSVLQEVLGVEAVWCDTRTEDSSQQFVLWAGVVLEQRHTFRASLQGRRFAFSLLAHSDASSPMLDFLASSSVLQVRCDCPPEHLLDFLCSSAGLIANEAAVQVAEGREEEEQLLEAVREALGAKHVIRVCSSYEQDKVLSAARRLLESAPAIRAAGVNLEGASLAIDDCYELWDSGFISIPHDFSLSDLKPRLQALLGSGGGTSGQANTIIGSADEFSVYSAVNGGSAHGGKNGAANGANGSNGSSGVEGAPANGSYANGAGAKQGAYATSGANGRYSNGSGSSGKGFGRDSSSNRGSNSSGYRRSGRDNGRAEGAGAYAGSSRGGPASAFGDSADATPAAGAAALRASRIQQRVRQTVAPPPQRRPGVPAAARLAIRQPAAAARLLL</sequence>
<evidence type="ECO:0000313" key="3">
    <source>
        <dbReference type="EMBL" id="KAI7837819.1"/>
    </source>
</evidence>
<dbReference type="Pfam" id="PF14687">
    <property type="entry name" value="DUF4460"/>
    <property type="match status" value="1"/>
</dbReference>
<dbReference type="AlphaFoldDB" id="A0AAD5DK33"/>
<keyword evidence="4" id="KW-1185">Reference proteome</keyword>
<feature type="compositionally biased region" description="Low complexity" evidence="1">
    <location>
        <begin position="587"/>
        <end position="622"/>
    </location>
</feature>
<dbReference type="InterPro" id="IPR028031">
    <property type="entry name" value="DUF4460"/>
</dbReference>
<evidence type="ECO:0000256" key="1">
    <source>
        <dbReference type="SAM" id="MobiDB-lite"/>
    </source>
</evidence>
<dbReference type="GO" id="GO:0005739">
    <property type="term" value="C:mitochondrion"/>
    <property type="evidence" value="ECO:0007669"/>
    <property type="project" value="TreeGrafter"/>
</dbReference>